<sequence length="98" mass="11224">MRSIRDGTKQRRKHDRGRRRRGCRQTRIHCRTASQLLLRSRAAGAVNVIIMTLLYVGDLDPEINESGFDLIRNEQKQTTRGRMTFCGTGMNVFCGIEA</sequence>
<evidence type="ECO:0000313" key="2">
    <source>
        <dbReference type="EMBL" id="QHN77870.1"/>
    </source>
</evidence>
<dbReference type="Proteomes" id="UP000464620">
    <property type="component" value="Chromosome B09"/>
</dbReference>
<dbReference type="AlphaFoldDB" id="A0A6B9V8V2"/>
<feature type="compositionally biased region" description="Basic residues" evidence="1">
    <location>
        <begin position="10"/>
        <end position="24"/>
    </location>
</feature>
<evidence type="ECO:0000256" key="1">
    <source>
        <dbReference type="SAM" id="MobiDB-lite"/>
    </source>
</evidence>
<gene>
    <name evidence="2" type="ORF">DS421_19g656600</name>
</gene>
<reference evidence="2 3" key="1">
    <citation type="submission" date="2020-01" db="EMBL/GenBank/DDBJ databases">
        <title>Genome sequence of Arachis hypogaea, cultivar Shitouqi.</title>
        <authorList>
            <person name="Zhuang W."/>
            <person name="Chen H."/>
            <person name="Varshney R."/>
            <person name="Wang D."/>
            <person name="Ming R."/>
        </authorList>
    </citation>
    <scope>NUCLEOTIDE SEQUENCE [LARGE SCALE GENOMIC DNA]</scope>
    <source>
        <tissue evidence="2">Young leaf</tissue>
    </source>
</reference>
<name>A0A6B9V8V2_ARAHY</name>
<protein>
    <submittedName>
        <fullName evidence="2">Uncharacterized protein</fullName>
    </submittedName>
</protein>
<organism evidence="2 3">
    <name type="scientific">Arachis hypogaea</name>
    <name type="common">Peanut</name>
    <dbReference type="NCBI Taxonomy" id="3818"/>
    <lineage>
        <taxon>Eukaryota</taxon>
        <taxon>Viridiplantae</taxon>
        <taxon>Streptophyta</taxon>
        <taxon>Embryophyta</taxon>
        <taxon>Tracheophyta</taxon>
        <taxon>Spermatophyta</taxon>
        <taxon>Magnoliopsida</taxon>
        <taxon>eudicotyledons</taxon>
        <taxon>Gunneridae</taxon>
        <taxon>Pentapetalae</taxon>
        <taxon>rosids</taxon>
        <taxon>fabids</taxon>
        <taxon>Fabales</taxon>
        <taxon>Fabaceae</taxon>
        <taxon>Papilionoideae</taxon>
        <taxon>50 kb inversion clade</taxon>
        <taxon>dalbergioids sensu lato</taxon>
        <taxon>Dalbergieae</taxon>
        <taxon>Pterocarpus clade</taxon>
        <taxon>Arachis</taxon>
    </lineage>
</organism>
<accession>A0A6B9V8V2</accession>
<proteinExistence type="predicted"/>
<evidence type="ECO:0000313" key="3">
    <source>
        <dbReference type="Proteomes" id="UP000464620"/>
    </source>
</evidence>
<feature type="region of interest" description="Disordered" evidence="1">
    <location>
        <begin position="1"/>
        <end position="24"/>
    </location>
</feature>
<dbReference type="EMBL" id="CP031001">
    <property type="protein sequence ID" value="QHN77870.1"/>
    <property type="molecule type" value="Genomic_DNA"/>
</dbReference>